<dbReference type="PROSITE" id="PS51257">
    <property type="entry name" value="PROKAR_LIPOPROTEIN"/>
    <property type="match status" value="1"/>
</dbReference>
<comment type="caution">
    <text evidence="2">The sequence shown here is derived from an EMBL/GenBank/DDBJ whole genome shotgun (WGS) entry which is preliminary data.</text>
</comment>
<organism evidence="2 3">
    <name type="scientific">Halanaerobium saccharolyticum</name>
    <dbReference type="NCBI Taxonomy" id="43595"/>
    <lineage>
        <taxon>Bacteria</taxon>
        <taxon>Bacillati</taxon>
        <taxon>Bacillota</taxon>
        <taxon>Clostridia</taxon>
        <taxon>Halanaerobiales</taxon>
        <taxon>Halanaerobiaceae</taxon>
        <taxon>Halanaerobium</taxon>
    </lineage>
</organism>
<dbReference type="InterPro" id="IPR009045">
    <property type="entry name" value="Zn_M74/Hedgehog-like"/>
</dbReference>
<proteinExistence type="predicted"/>
<keyword evidence="1" id="KW-0732">Signal</keyword>
<accession>A0A2T5RH94</accession>
<feature type="chain" id="PRO_5038471228" evidence="1">
    <location>
        <begin position="23"/>
        <end position="311"/>
    </location>
</feature>
<gene>
    <name evidence="2" type="ORF">C8C76_12924</name>
</gene>
<evidence type="ECO:0000256" key="1">
    <source>
        <dbReference type="SAM" id="SignalP"/>
    </source>
</evidence>
<name>A0A2T5RH94_9FIRM</name>
<dbReference type="Proteomes" id="UP000244089">
    <property type="component" value="Unassembled WGS sequence"/>
</dbReference>
<dbReference type="Gene3D" id="3.30.1380.10">
    <property type="match status" value="1"/>
</dbReference>
<sequence>MKKLFYLSIAVLFILISSCSVGAEAFTEDHADFSIVYDELKIPLKTFSIFVLPREEIEVKIAEEDRNQQYIIELGGKKYESGSSFSWKAHGKSGHYPVTISRKNASGKNSEIKLNVFVLHPYSEKEGEYIHGFKIGNYPADSSKPKGFLKIEKSILDLNLTPHFKVEQFLTNQSDQLPQFIVIQEPLLLKLEYFLAEVNKAGYSAETFGIVSFYRSPYFNKKIGNGTHYSRHLFGDAVDIYIDNRGNEWMDDLNGDGKLDIKDADVLFEIAKKFDQKEKYAALQGGLSSYHANGVRGSFIHIDTRGIHVTW</sequence>
<evidence type="ECO:0000313" key="2">
    <source>
        <dbReference type="EMBL" id="PTV95354.1"/>
    </source>
</evidence>
<feature type="signal peptide" evidence="1">
    <location>
        <begin position="1"/>
        <end position="22"/>
    </location>
</feature>
<evidence type="ECO:0000313" key="3">
    <source>
        <dbReference type="Proteomes" id="UP000244089"/>
    </source>
</evidence>
<dbReference type="OrthoDB" id="1494639at2"/>
<dbReference type="EMBL" id="QAXS01000029">
    <property type="protein sequence ID" value="PTV95354.1"/>
    <property type="molecule type" value="Genomic_DNA"/>
</dbReference>
<reference evidence="2 3" key="1">
    <citation type="submission" date="2018-04" db="EMBL/GenBank/DDBJ databases">
        <title>Subsurface microbial communities from deep shales in Ohio and West Virginia, USA.</title>
        <authorList>
            <person name="Wrighton K."/>
        </authorList>
    </citation>
    <scope>NUCLEOTIDE SEQUENCE [LARGE SCALE GENOMIC DNA]</scope>
    <source>
        <strain evidence="2 3">WC1</strain>
    </source>
</reference>
<dbReference type="RefSeq" id="WP_108141581.1">
    <property type="nucleotide sequence ID" value="NZ_QAXS01000029.1"/>
</dbReference>
<dbReference type="SUPFAM" id="SSF55166">
    <property type="entry name" value="Hedgehog/DD-peptidase"/>
    <property type="match status" value="1"/>
</dbReference>
<dbReference type="AlphaFoldDB" id="A0A2T5RH94"/>
<protein>
    <submittedName>
        <fullName evidence="2">Peptidase M15-like protein</fullName>
    </submittedName>
</protein>